<dbReference type="InterPro" id="IPR036691">
    <property type="entry name" value="Endo/exonu/phosph_ase_sf"/>
</dbReference>
<keyword evidence="2" id="KW-1185">Reference proteome</keyword>
<accession>A0A3M6TC57</accession>
<proteinExistence type="predicted"/>
<dbReference type="Gene3D" id="3.60.10.10">
    <property type="entry name" value="Endonuclease/exonuclease/phosphatase"/>
    <property type="match status" value="1"/>
</dbReference>
<organism evidence="1 2">
    <name type="scientific">Pocillopora damicornis</name>
    <name type="common">Cauliflower coral</name>
    <name type="synonym">Millepora damicornis</name>
    <dbReference type="NCBI Taxonomy" id="46731"/>
    <lineage>
        <taxon>Eukaryota</taxon>
        <taxon>Metazoa</taxon>
        <taxon>Cnidaria</taxon>
        <taxon>Anthozoa</taxon>
        <taxon>Hexacorallia</taxon>
        <taxon>Scleractinia</taxon>
        <taxon>Astrocoeniina</taxon>
        <taxon>Pocilloporidae</taxon>
        <taxon>Pocillopora</taxon>
    </lineage>
</organism>
<name>A0A3M6TC57_POCDA</name>
<gene>
    <name evidence="1" type="ORF">pdam_00016410</name>
</gene>
<evidence type="ECO:0000313" key="1">
    <source>
        <dbReference type="EMBL" id="RMX38950.1"/>
    </source>
</evidence>
<comment type="caution">
    <text evidence="1">The sequence shown here is derived from an EMBL/GenBank/DDBJ whole genome shotgun (WGS) entry which is preliminary data.</text>
</comment>
<evidence type="ECO:0000313" key="2">
    <source>
        <dbReference type="Proteomes" id="UP000275408"/>
    </source>
</evidence>
<protein>
    <recommendedName>
        <fullName evidence="3">Endonuclease/exonuclease/phosphatase domain-containing protein</fullName>
    </recommendedName>
</protein>
<reference evidence="1 2" key="1">
    <citation type="journal article" date="2018" name="Sci. Rep.">
        <title>Comparative analysis of the Pocillopora damicornis genome highlights role of immune system in coral evolution.</title>
        <authorList>
            <person name="Cunning R."/>
            <person name="Bay R.A."/>
            <person name="Gillette P."/>
            <person name="Baker A.C."/>
            <person name="Traylor-Knowles N."/>
        </authorList>
    </citation>
    <scope>NUCLEOTIDE SEQUENCE [LARGE SCALE GENOMIC DNA]</scope>
    <source>
        <strain evidence="1">RSMAS</strain>
        <tissue evidence="1">Whole animal</tissue>
    </source>
</reference>
<dbReference type="EMBL" id="RCHS01003911">
    <property type="protein sequence ID" value="RMX38950.1"/>
    <property type="molecule type" value="Genomic_DNA"/>
</dbReference>
<dbReference type="Proteomes" id="UP000275408">
    <property type="component" value="Unassembled WGS sequence"/>
</dbReference>
<evidence type="ECO:0008006" key="3">
    <source>
        <dbReference type="Google" id="ProtNLM"/>
    </source>
</evidence>
<dbReference type="SUPFAM" id="SSF56219">
    <property type="entry name" value="DNase I-like"/>
    <property type="match status" value="1"/>
</dbReference>
<sequence>MVSQKKSRFVFLQETHSREESEEQGRNEWCGNIYHSHGSPNFCGVMGLIGNRLHCTSHKAIADPSGQGVSLLQRENFNCSLNPKLDKKGGVIVPRKMLIDSLECLQNKLDLVDIWTIKNPRTKSYTWSQRLPQIFSRLDYWLVSTNLQDFVISTDITPAIKTDHAASELA</sequence>
<dbReference type="AlphaFoldDB" id="A0A3M6TC57"/>